<dbReference type="GO" id="GO:0032259">
    <property type="term" value="P:methylation"/>
    <property type="evidence" value="ECO:0007669"/>
    <property type="project" value="UniProtKB-KW"/>
</dbReference>
<dbReference type="SUPFAM" id="SSF53335">
    <property type="entry name" value="S-adenosyl-L-methionine-dependent methyltransferases"/>
    <property type="match status" value="1"/>
</dbReference>
<dbReference type="GO" id="GO:0008168">
    <property type="term" value="F:methyltransferase activity"/>
    <property type="evidence" value="ECO:0007669"/>
    <property type="project" value="UniProtKB-KW"/>
</dbReference>
<dbReference type="EMBL" id="JBHLYQ010000098">
    <property type="protein sequence ID" value="MFC0082402.1"/>
    <property type="molecule type" value="Genomic_DNA"/>
</dbReference>
<keyword evidence="2" id="KW-1185">Reference proteome</keyword>
<name>A0ABV6C3Y8_9ACTN</name>
<sequence length="217" mass="23219">MTPGPCDHPTCPPRLALARATKGFMPEPEGLALHALAHEVGRRFPGATLLEVGAWCGKSTLYLGAAAAAEGALLYSLDHHRGSEENQAGWEHHDPEVLDPRTGRIDTLPFWRRAVADADLEGAVVGLVGDSPTVAAHFAQPLHFCFIDGGHGEAPAWADYRGWAPKVVPGGVLAIHDVFPDPADGGRPPYELWCDAVASGDWSELGTWGSLRALERR</sequence>
<dbReference type="RefSeq" id="WP_377789979.1">
    <property type="nucleotide sequence ID" value="NZ_JBHLYQ010000098.1"/>
</dbReference>
<evidence type="ECO:0000313" key="2">
    <source>
        <dbReference type="Proteomes" id="UP001589788"/>
    </source>
</evidence>
<keyword evidence="1" id="KW-0808">Transferase</keyword>
<evidence type="ECO:0000313" key="1">
    <source>
        <dbReference type="EMBL" id="MFC0082402.1"/>
    </source>
</evidence>
<dbReference type="EC" id="2.1.1.-" evidence="1"/>
<dbReference type="Gene3D" id="3.40.50.150">
    <property type="entry name" value="Vaccinia Virus protein VP39"/>
    <property type="match status" value="1"/>
</dbReference>
<organism evidence="1 2">
    <name type="scientific">Aciditerrimonas ferrireducens</name>
    <dbReference type="NCBI Taxonomy" id="667306"/>
    <lineage>
        <taxon>Bacteria</taxon>
        <taxon>Bacillati</taxon>
        <taxon>Actinomycetota</taxon>
        <taxon>Acidimicrobiia</taxon>
        <taxon>Acidimicrobiales</taxon>
        <taxon>Acidimicrobiaceae</taxon>
        <taxon>Aciditerrimonas</taxon>
    </lineage>
</organism>
<reference evidence="1 2" key="1">
    <citation type="submission" date="2024-09" db="EMBL/GenBank/DDBJ databases">
        <authorList>
            <person name="Sun Q."/>
            <person name="Mori K."/>
        </authorList>
    </citation>
    <scope>NUCLEOTIDE SEQUENCE [LARGE SCALE GENOMIC DNA]</scope>
    <source>
        <strain evidence="1 2">JCM 15389</strain>
    </source>
</reference>
<accession>A0ABV6C3Y8</accession>
<keyword evidence="1" id="KW-0489">Methyltransferase</keyword>
<gene>
    <name evidence="1" type="ORF">ACFFRE_09635</name>
</gene>
<protein>
    <submittedName>
        <fullName evidence="1">Class I SAM-dependent methyltransferase</fullName>
        <ecNumber evidence="1">2.1.1.-</ecNumber>
    </submittedName>
</protein>
<dbReference type="InterPro" id="IPR029063">
    <property type="entry name" value="SAM-dependent_MTases_sf"/>
</dbReference>
<comment type="caution">
    <text evidence="1">The sequence shown here is derived from an EMBL/GenBank/DDBJ whole genome shotgun (WGS) entry which is preliminary data.</text>
</comment>
<proteinExistence type="predicted"/>
<dbReference type="Proteomes" id="UP001589788">
    <property type="component" value="Unassembled WGS sequence"/>
</dbReference>
<dbReference type="Pfam" id="PF13578">
    <property type="entry name" value="Methyltransf_24"/>
    <property type="match status" value="1"/>
</dbReference>